<keyword evidence="3" id="KW-0378">Hydrolase</keyword>
<organism evidence="3 4">
    <name type="scientific">Cyclobacterium jeungdonense</name>
    <dbReference type="NCBI Taxonomy" id="708087"/>
    <lineage>
        <taxon>Bacteria</taxon>
        <taxon>Pseudomonadati</taxon>
        <taxon>Bacteroidota</taxon>
        <taxon>Cytophagia</taxon>
        <taxon>Cytophagales</taxon>
        <taxon>Cyclobacteriaceae</taxon>
        <taxon>Cyclobacterium</taxon>
    </lineage>
</organism>
<dbReference type="SUPFAM" id="SSF56601">
    <property type="entry name" value="beta-lactamase/transpeptidase-like"/>
    <property type="match status" value="1"/>
</dbReference>
<dbReference type="Gene3D" id="3.40.710.10">
    <property type="entry name" value="DD-peptidase/beta-lactamase superfamily"/>
    <property type="match status" value="1"/>
</dbReference>
<keyword evidence="4" id="KW-1185">Reference proteome</keyword>
<keyword evidence="1" id="KW-1133">Transmembrane helix</keyword>
<evidence type="ECO:0000259" key="2">
    <source>
        <dbReference type="Pfam" id="PF00144"/>
    </source>
</evidence>
<dbReference type="GO" id="GO:0016787">
    <property type="term" value="F:hydrolase activity"/>
    <property type="evidence" value="ECO:0007669"/>
    <property type="project" value="UniProtKB-KW"/>
</dbReference>
<evidence type="ECO:0000313" key="3">
    <source>
        <dbReference type="EMBL" id="MDN3686998.1"/>
    </source>
</evidence>
<evidence type="ECO:0000313" key="4">
    <source>
        <dbReference type="Proteomes" id="UP001236663"/>
    </source>
</evidence>
<proteinExistence type="predicted"/>
<keyword evidence="1" id="KW-0812">Transmembrane</keyword>
<keyword evidence="1" id="KW-0472">Membrane</keyword>
<feature type="transmembrane region" description="Helical" evidence="1">
    <location>
        <begin position="478"/>
        <end position="496"/>
    </location>
</feature>
<protein>
    <submittedName>
        <fullName evidence="3">Serine hydrolase domain-containing protein</fullName>
        <ecNumber evidence="3">3.1.1.103</ecNumber>
    </submittedName>
</protein>
<dbReference type="InterPro" id="IPR050789">
    <property type="entry name" value="Diverse_Enzym_Activities"/>
</dbReference>
<feature type="domain" description="Beta-lactamase-related" evidence="2">
    <location>
        <begin position="61"/>
        <end position="371"/>
    </location>
</feature>
<dbReference type="Proteomes" id="UP001236663">
    <property type="component" value="Unassembled WGS sequence"/>
</dbReference>
<dbReference type="EC" id="3.1.1.103" evidence="3"/>
<comment type="caution">
    <text evidence="3">The sequence shown here is derived from an EMBL/GenBank/DDBJ whole genome shotgun (WGS) entry which is preliminary data.</text>
</comment>
<dbReference type="Pfam" id="PF00144">
    <property type="entry name" value="Beta-lactamase"/>
    <property type="match status" value="1"/>
</dbReference>
<name>A0ABT8C5V7_9BACT</name>
<sequence>MKHFSILLSLSFVSMLSFSCQKKENSDANHYQAQHFPETVHLESVDFIATLESKVPIWLRKNKIPGAIFALIHQGQPVWFGAFGYADVENKIPMHLDNICRVESISKSVTAWGILKLVQDGRIDLDEPVASYLKSWTFPPSKYQTEKITVRHLLTHSSGLKLGTIGIRYLPESERPSLRSALTQDAILFQEPGQSFFYSNAGFNLLELLVEEVTGKDFGVFMEEEVLNPLGMEEAGFGWDPRFESRVPNGYDLTNHSIPPYVYPERASGGLFATIGDVAAFAIAGMPDFSNSGSEVLEKDMILQMYQEQMPLSGFYSMAFTSYGLGHFLEDLSNEKRAISHGGQGSGWMTHFHSIPESGEAIIILTNSQRSWPFFANILTIWGDFLEVEKVGMSVISLGNTLVWILLFLIGLGSLLSLVLLLFQWKSGMRKLNLTGMAKRWSSFLSFSLGWLLVGILIWANSQPYLFIEAVFPGPSPWLVRSILLLAIALLSFSILPKKSFI</sequence>
<evidence type="ECO:0000256" key="1">
    <source>
        <dbReference type="SAM" id="Phobius"/>
    </source>
</evidence>
<gene>
    <name evidence="3" type="ORF">QWZ15_04085</name>
</gene>
<feature type="transmembrane region" description="Helical" evidence="1">
    <location>
        <begin position="402"/>
        <end position="423"/>
    </location>
</feature>
<dbReference type="PANTHER" id="PTHR43283:SF18">
    <property type="match status" value="1"/>
</dbReference>
<dbReference type="InterPro" id="IPR012338">
    <property type="entry name" value="Beta-lactam/transpept-like"/>
</dbReference>
<dbReference type="EMBL" id="JAUFQS010000004">
    <property type="protein sequence ID" value="MDN3686998.1"/>
    <property type="molecule type" value="Genomic_DNA"/>
</dbReference>
<dbReference type="PROSITE" id="PS51257">
    <property type="entry name" value="PROKAR_LIPOPROTEIN"/>
    <property type="match status" value="1"/>
</dbReference>
<reference evidence="4" key="1">
    <citation type="journal article" date="2019" name="Int. J. Syst. Evol. Microbiol.">
        <title>The Global Catalogue of Microorganisms (GCM) 10K type strain sequencing project: providing services to taxonomists for standard genome sequencing and annotation.</title>
        <authorList>
            <consortium name="The Broad Institute Genomics Platform"/>
            <consortium name="The Broad Institute Genome Sequencing Center for Infectious Disease"/>
            <person name="Wu L."/>
            <person name="Ma J."/>
        </authorList>
    </citation>
    <scope>NUCLEOTIDE SEQUENCE [LARGE SCALE GENOMIC DNA]</scope>
    <source>
        <strain evidence="4">CECT 7706</strain>
    </source>
</reference>
<feature type="transmembrane region" description="Helical" evidence="1">
    <location>
        <begin position="444"/>
        <end position="466"/>
    </location>
</feature>
<dbReference type="InterPro" id="IPR001466">
    <property type="entry name" value="Beta-lactam-related"/>
</dbReference>
<dbReference type="PANTHER" id="PTHR43283">
    <property type="entry name" value="BETA-LACTAMASE-RELATED"/>
    <property type="match status" value="1"/>
</dbReference>
<accession>A0ABT8C5V7</accession>
<dbReference type="RefSeq" id="WP_163383892.1">
    <property type="nucleotide sequence ID" value="NZ_JAUFQS010000004.1"/>
</dbReference>